<evidence type="ECO:0000256" key="2">
    <source>
        <dbReference type="SAM" id="SignalP"/>
    </source>
</evidence>
<feature type="domain" description="Secretion system C-terminal sorting" evidence="3">
    <location>
        <begin position="795"/>
        <end position="873"/>
    </location>
</feature>
<dbReference type="RefSeq" id="WP_009285243.1">
    <property type="nucleotide sequence ID" value="NZ_CAIT01000009.1"/>
</dbReference>
<comment type="caution">
    <text evidence="4">The sequence shown here is derived from an EMBL/GenBank/DDBJ whole genome shotgun (WGS) entry which is preliminary data.</text>
</comment>
<dbReference type="eggNOG" id="COG3291">
    <property type="taxonomic scope" value="Bacteria"/>
</dbReference>
<accession>I2GS00</accession>
<dbReference type="AlphaFoldDB" id="I2GS00"/>
<dbReference type="Pfam" id="PF18962">
    <property type="entry name" value="Por_Secre_tail"/>
    <property type="match status" value="1"/>
</dbReference>
<reference evidence="4 5" key="1">
    <citation type="journal article" date="2012" name="J. Bacteriol.">
        <title>Genome Sequence of the Filamentous Bacterium Fibrisoma limi BUZ 3T.</title>
        <authorList>
            <person name="Filippini M."/>
            <person name="Qi W."/>
            <person name="Jaenicke S."/>
            <person name="Goesmann A."/>
            <person name="Smits T.H."/>
            <person name="Bagheri H.C."/>
        </authorList>
    </citation>
    <scope>NUCLEOTIDE SEQUENCE [LARGE SCALE GENOMIC DNA]</scope>
    <source>
        <strain evidence="5">BUZ 3T</strain>
    </source>
</reference>
<dbReference type="STRING" id="1185876.BN8_06059"/>
<dbReference type="OrthoDB" id="614750at2"/>
<gene>
    <name evidence="4" type="ORF">BN8_06059</name>
</gene>
<name>I2GS00_9BACT</name>
<dbReference type="Gene3D" id="3.40.390.10">
    <property type="entry name" value="Collagenase (Catalytic Domain)"/>
    <property type="match status" value="1"/>
</dbReference>
<keyword evidence="5" id="KW-1185">Reference proteome</keyword>
<evidence type="ECO:0000313" key="4">
    <source>
        <dbReference type="EMBL" id="CCH56678.1"/>
    </source>
</evidence>
<proteinExistence type="predicted"/>
<dbReference type="Proteomes" id="UP000009309">
    <property type="component" value="Unassembled WGS sequence"/>
</dbReference>
<protein>
    <recommendedName>
        <fullName evidence="3">Secretion system C-terminal sorting domain-containing protein</fullName>
    </recommendedName>
</protein>
<feature type="signal peptide" evidence="2">
    <location>
        <begin position="1"/>
        <end position="18"/>
    </location>
</feature>
<dbReference type="InterPro" id="IPR026444">
    <property type="entry name" value="Secre_tail"/>
</dbReference>
<feature type="chain" id="PRO_5003659867" description="Secretion system C-terminal sorting domain-containing protein" evidence="2">
    <location>
        <begin position="19"/>
        <end position="875"/>
    </location>
</feature>
<evidence type="ECO:0000256" key="1">
    <source>
        <dbReference type="SAM" id="MobiDB-lite"/>
    </source>
</evidence>
<dbReference type="InterPro" id="IPR024079">
    <property type="entry name" value="MetalloPept_cat_dom_sf"/>
</dbReference>
<feature type="compositionally biased region" description="Polar residues" evidence="1">
    <location>
        <begin position="714"/>
        <end position="726"/>
    </location>
</feature>
<dbReference type="EMBL" id="CAIT01000009">
    <property type="protein sequence ID" value="CCH56678.1"/>
    <property type="molecule type" value="Genomic_DNA"/>
</dbReference>
<evidence type="ECO:0000259" key="3">
    <source>
        <dbReference type="Pfam" id="PF18962"/>
    </source>
</evidence>
<dbReference type="GO" id="GO:0008237">
    <property type="term" value="F:metallopeptidase activity"/>
    <property type="evidence" value="ECO:0007669"/>
    <property type="project" value="InterPro"/>
</dbReference>
<sequence length="875" mass="96692">MYYWKLLVRFVVAGLALAGTVLAQKAPTHRSAYEQYVLKTRTLPAPQSICYKLDRDVFTQILPPETFLKNRQNPRARTSATASFSVTYSNFSPEARTAFQYAVDIWSNLLSSPVPIRIQANWTTQSEGVLGSASPAEVRLGSDGTQKGRGIYPIALAEKIARRPLNNPNDPDIVASFNRNNNWYYGLDGKTPQGQTDLVTVVLHEIGHGLGMTGFFNASNNRGEYLVGFPSVYDHFIENSQGQRIVAETGRFPDGSLELYQQLTGGNLFLNGPLLQQRSGQRIKIYAPSRYDRGSSIYHVDETTYPAGNPNSLMSPQIGQAEAIHSPGPLVLNIFRDMEWRTTSVLHEPLPDVEEIADLRFTVRIVSDTTVQANTVRMFYRKSAPSGADTTYTSVTPTLVAGTTDTYAYTLPAAQARGEVWYYFLVQDVTGRAYTNPGKAPAGFQLLNVVRVGPDNIPPTILAGPTRNFIFNPAVNDSLQVLADVSDDRQSIDTVYVEYQVNGQIRPAVPLFRTTTLNGIRYDSLFSAKIPFAANTLKDGDVITYRIVARDSSRARNQTISPRTGTYEVRVTSALPTRDSYATTFQDQATANEFVGAGFSIATPSGFADPAIHSEHPYRNGADFEYRSNFEMVLRTPIRIKANPDSAVMRFDEIVLVEPGEPGSQYGDDDFYDYVIVEGSKDNGRTWLPITTGYDANDQTDWINAYNRNLVNGANANERNSTTPGTPSLYKRRDGISLTSNGNFRPNDQVLIRFRLFVDQLAHGWGWAIDNLQIQVPPPPPVLGVEPVNIGSFAVYPNPVSNGLLRVEAQLTKSFAEAGLTVTGTTGQTVRQQTLKVSGSKINEQLDLTQLPTGLYFVKLQVGETQLTKKIIVTK</sequence>
<evidence type="ECO:0000313" key="5">
    <source>
        <dbReference type="Proteomes" id="UP000009309"/>
    </source>
</evidence>
<dbReference type="SUPFAM" id="SSF55486">
    <property type="entry name" value="Metalloproteases ('zincins'), catalytic domain"/>
    <property type="match status" value="1"/>
</dbReference>
<feature type="region of interest" description="Disordered" evidence="1">
    <location>
        <begin position="714"/>
        <end position="733"/>
    </location>
</feature>
<keyword evidence="2" id="KW-0732">Signal</keyword>
<dbReference type="eggNOG" id="COG4447">
    <property type="taxonomic scope" value="Bacteria"/>
</dbReference>
<organism evidence="4 5">
    <name type="scientific">Fibrisoma limi BUZ 3</name>
    <dbReference type="NCBI Taxonomy" id="1185876"/>
    <lineage>
        <taxon>Bacteria</taxon>
        <taxon>Pseudomonadati</taxon>
        <taxon>Bacteroidota</taxon>
        <taxon>Cytophagia</taxon>
        <taxon>Cytophagales</taxon>
        <taxon>Spirosomataceae</taxon>
        <taxon>Fibrisoma</taxon>
    </lineage>
</organism>
<dbReference type="NCBIfam" id="TIGR04183">
    <property type="entry name" value="Por_Secre_tail"/>
    <property type="match status" value="1"/>
</dbReference>